<evidence type="ECO:0000313" key="3">
    <source>
        <dbReference type="EMBL" id="SFS95666.1"/>
    </source>
</evidence>
<dbReference type="Pfam" id="PF18974">
    <property type="entry name" value="DUF5710"/>
    <property type="match status" value="1"/>
</dbReference>
<dbReference type="EMBL" id="BJWJ01000045">
    <property type="protein sequence ID" value="GEM05699.1"/>
    <property type="molecule type" value="Genomic_DNA"/>
</dbReference>
<reference evidence="3 4" key="1">
    <citation type="submission" date="2016-10" db="EMBL/GenBank/DDBJ databases">
        <authorList>
            <person name="de Groot N.N."/>
        </authorList>
    </citation>
    <scope>NUCLEOTIDE SEQUENCE [LARGE SCALE GENOMIC DNA]</scope>
    <source>
        <strain evidence="3 4">DSM 17074</strain>
    </source>
</reference>
<name>A0A1I6U2H0_9BACI</name>
<evidence type="ECO:0000259" key="1">
    <source>
        <dbReference type="Pfam" id="PF18974"/>
    </source>
</evidence>
<proteinExistence type="predicted"/>
<feature type="domain" description="DUF5710" evidence="1">
    <location>
        <begin position="4"/>
        <end position="43"/>
    </location>
</feature>
<accession>A0A1I6U2H0</accession>
<dbReference type="AlphaFoldDB" id="A0A1I6U2H0"/>
<evidence type="ECO:0000313" key="2">
    <source>
        <dbReference type="EMBL" id="GEM05699.1"/>
    </source>
</evidence>
<dbReference type="STRING" id="306541.SAMN05421668_12116"/>
<evidence type="ECO:0000313" key="5">
    <source>
        <dbReference type="Proteomes" id="UP000321773"/>
    </source>
</evidence>
<reference evidence="2 5" key="2">
    <citation type="submission" date="2019-07" db="EMBL/GenBank/DDBJ databases">
        <title>Whole genome shotgun sequence of Halolactibacillus miurensis NBRC 100873.</title>
        <authorList>
            <person name="Hosoyama A."/>
            <person name="Uohara A."/>
            <person name="Ohji S."/>
            <person name="Ichikawa N."/>
        </authorList>
    </citation>
    <scope>NUCLEOTIDE SEQUENCE [LARGE SCALE GENOMIC DNA]</scope>
    <source>
        <strain evidence="2 5">NBRC 100873</strain>
    </source>
</reference>
<keyword evidence="5" id="KW-1185">Reference proteome</keyword>
<evidence type="ECO:0000313" key="4">
    <source>
        <dbReference type="Proteomes" id="UP000199139"/>
    </source>
</evidence>
<organism evidence="3 4">
    <name type="scientific">Halolactibacillus miurensis</name>
    <dbReference type="NCBI Taxonomy" id="306541"/>
    <lineage>
        <taxon>Bacteria</taxon>
        <taxon>Bacillati</taxon>
        <taxon>Bacillota</taxon>
        <taxon>Bacilli</taxon>
        <taxon>Bacillales</taxon>
        <taxon>Bacillaceae</taxon>
        <taxon>Halolactibacillus</taxon>
    </lineage>
</organism>
<protein>
    <recommendedName>
        <fullName evidence="1">DUF5710 domain-containing protein</fullName>
    </recommendedName>
</protein>
<sequence>MPLILNVPYKEKDTAKTIGAKWNPELKKWIAPHKDSYPDFHEWILKKEWFDYIICDVFYIIEGHRQCFKCGENTKVIGFGIENYYWLDFDEDEDNEEECAIYHYYTGEINVASYIDPLPEKVLKYIQSKYNYKMRYSKTIKNSYLANCCDHCDALQGDYFLFNEMDSPFCITDKETAEKLALYRIKLSYDLPVRAQHSWGSGDPLIKEYGSVKELDFNL</sequence>
<dbReference type="OrthoDB" id="9792687at2"/>
<dbReference type="Proteomes" id="UP000321773">
    <property type="component" value="Unassembled WGS sequence"/>
</dbReference>
<dbReference type="InterPro" id="IPR043764">
    <property type="entry name" value="DUF5710"/>
</dbReference>
<gene>
    <name evidence="2" type="ORF">HMI01_26870</name>
    <name evidence="3" type="ORF">SAMN05421668_12116</name>
</gene>
<dbReference type="RefSeq" id="WP_089854920.1">
    <property type="nucleotide sequence ID" value="NZ_BJWJ01000045.1"/>
</dbReference>
<dbReference type="EMBL" id="FPAI01000021">
    <property type="protein sequence ID" value="SFS95666.1"/>
    <property type="molecule type" value="Genomic_DNA"/>
</dbReference>
<dbReference type="Proteomes" id="UP000199139">
    <property type="component" value="Unassembled WGS sequence"/>
</dbReference>